<proteinExistence type="predicted"/>
<keyword evidence="3" id="KW-1185">Reference proteome</keyword>
<dbReference type="AlphaFoldDB" id="A0A6L5YQU8"/>
<dbReference type="Proteomes" id="UP000474024">
    <property type="component" value="Unassembled WGS sequence"/>
</dbReference>
<dbReference type="EMBL" id="VUNI01000005">
    <property type="protein sequence ID" value="MST74256.1"/>
    <property type="molecule type" value="Genomic_DNA"/>
</dbReference>
<evidence type="ECO:0000313" key="3">
    <source>
        <dbReference type="Proteomes" id="UP000474024"/>
    </source>
</evidence>
<evidence type="ECO:0000256" key="1">
    <source>
        <dbReference type="SAM" id="MobiDB-lite"/>
    </source>
</evidence>
<protein>
    <submittedName>
        <fullName evidence="2">Uncharacterized protein</fullName>
    </submittedName>
</protein>
<feature type="region of interest" description="Disordered" evidence="1">
    <location>
        <begin position="45"/>
        <end position="78"/>
    </location>
</feature>
<reference evidence="2 3" key="1">
    <citation type="submission" date="2019-08" db="EMBL/GenBank/DDBJ databases">
        <title>In-depth cultivation of the pig gut microbiome towards novel bacterial diversity and tailored functional studies.</title>
        <authorList>
            <person name="Wylensek D."/>
            <person name="Hitch T.C.A."/>
            <person name="Clavel T."/>
        </authorList>
    </citation>
    <scope>NUCLEOTIDE SEQUENCE [LARGE SCALE GENOMIC DNA]</scope>
    <source>
        <strain evidence="2 3">MUC/MUC-530-WT-4D</strain>
    </source>
</reference>
<organism evidence="2 3">
    <name type="scientific">Roseburia porci</name>
    <dbReference type="NCBI Taxonomy" id="2605790"/>
    <lineage>
        <taxon>Bacteria</taxon>
        <taxon>Bacillati</taxon>
        <taxon>Bacillota</taxon>
        <taxon>Clostridia</taxon>
        <taxon>Lachnospirales</taxon>
        <taxon>Lachnospiraceae</taxon>
        <taxon>Roseburia</taxon>
    </lineage>
</organism>
<accession>A0A6L5YQU8</accession>
<dbReference type="RefSeq" id="WP_154429194.1">
    <property type="nucleotide sequence ID" value="NZ_VUNI01000005.1"/>
</dbReference>
<comment type="caution">
    <text evidence="2">The sequence shown here is derived from an EMBL/GenBank/DDBJ whole genome shotgun (WGS) entry which is preliminary data.</text>
</comment>
<name>A0A6L5YQU8_9FIRM</name>
<evidence type="ECO:0000313" key="2">
    <source>
        <dbReference type="EMBL" id="MST74256.1"/>
    </source>
</evidence>
<gene>
    <name evidence="2" type="ORF">FYJ75_04285</name>
</gene>
<sequence length="149" mass="16500">MADFISRMGVIMNISGIRPYAGFYEYNSIKLNEIRQQQIVQSQSLEADAGAGNRSNSQDGNADLHAARERQTYNSADYAKEYQPGVSYELKGADSDLNSLDVEKALSGLEKDQVLKQYQFFVGDDITAGNTTKVSSDLVVRPEENFSLT</sequence>